<dbReference type="HOGENOM" id="CLU_3225079_0_0_1"/>
<organism evidence="3">
    <name type="scientific">Caenorhabditis brenneri</name>
    <name type="common">Nematode worm</name>
    <dbReference type="NCBI Taxonomy" id="135651"/>
    <lineage>
        <taxon>Eukaryota</taxon>
        <taxon>Metazoa</taxon>
        <taxon>Ecdysozoa</taxon>
        <taxon>Nematoda</taxon>
        <taxon>Chromadorea</taxon>
        <taxon>Rhabditida</taxon>
        <taxon>Rhabditina</taxon>
        <taxon>Rhabditomorpha</taxon>
        <taxon>Rhabditoidea</taxon>
        <taxon>Rhabditidae</taxon>
        <taxon>Peloderinae</taxon>
        <taxon>Caenorhabditis</taxon>
    </lineage>
</organism>
<dbReference type="InParanoid" id="G0N271"/>
<dbReference type="EMBL" id="GL379829">
    <property type="protein sequence ID" value="EGT50556.1"/>
    <property type="molecule type" value="Genomic_DNA"/>
</dbReference>
<dbReference type="Proteomes" id="UP000008068">
    <property type="component" value="Unassembled WGS sequence"/>
</dbReference>
<keyword evidence="1" id="KW-0732">Signal</keyword>
<feature type="signal peptide" evidence="1">
    <location>
        <begin position="1"/>
        <end position="20"/>
    </location>
</feature>
<evidence type="ECO:0000313" key="2">
    <source>
        <dbReference type="EMBL" id="EGT50556.1"/>
    </source>
</evidence>
<feature type="chain" id="PRO_5003404345" evidence="1">
    <location>
        <begin position="21"/>
        <end position="44"/>
    </location>
</feature>
<proteinExistence type="predicted"/>
<dbReference type="AlphaFoldDB" id="G0N271"/>
<protein>
    <submittedName>
        <fullName evidence="2">Uncharacterized protein</fullName>
    </submittedName>
</protein>
<evidence type="ECO:0000313" key="3">
    <source>
        <dbReference type="Proteomes" id="UP000008068"/>
    </source>
</evidence>
<name>G0N271_CAEBE</name>
<reference evidence="3" key="1">
    <citation type="submission" date="2011-07" db="EMBL/GenBank/DDBJ databases">
        <authorList>
            <consortium name="Caenorhabditis brenneri Sequencing and Analysis Consortium"/>
            <person name="Wilson R.K."/>
        </authorList>
    </citation>
    <scope>NUCLEOTIDE SEQUENCE [LARGE SCALE GENOMIC DNA]</scope>
    <source>
        <strain evidence="3">PB2801</strain>
    </source>
</reference>
<accession>G0N271</accession>
<gene>
    <name evidence="2" type="ORF">CAEBREN_11400</name>
</gene>
<keyword evidence="3" id="KW-1185">Reference proteome</keyword>
<sequence>MQFFLVFLVVLAVFSVAVDAQAVNAAKRPYRYHESKRRVIHKKV</sequence>
<evidence type="ECO:0000256" key="1">
    <source>
        <dbReference type="SAM" id="SignalP"/>
    </source>
</evidence>